<evidence type="ECO:0000256" key="5">
    <source>
        <dbReference type="ARBA" id="ARBA00022989"/>
    </source>
</evidence>
<dbReference type="GO" id="GO:0006508">
    <property type="term" value="P:proteolysis"/>
    <property type="evidence" value="ECO:0007669"/>
    <property type="project" value="UniProtKB-KW"/>
</dbReference>
<keyword evidence="9" id="KW-0645">Protease</keyword>
<dbReference type="PANTHER" id="PTHR43731">
    <property type="entry name" value="RHOMBOID PROTEASE"/>
    <property type="match status" value="1"/>
</dbReference>
<comment type="caution">
    <text evidence="9">The sequence shown here is derived from an EMBL/GenBank/DDBJ whole genome shotgun (WGS) entry which is preliminary data.</text>
</comment>
<proteinExistence type="inferred from homology"/>
<evidence type="ECO:0000256" key="2">
    <source>
        <dbReference type="ARBA" id="ARBA00009045"/>
    </source>
</evidence>
<sequence>MGELRDTPVIVAIAGATAIVSILLILTGLVPWAAATGGFIPVRLLAAVGESDPVAVPNALTPLTATLIHGGFAHLALNLVVLCFCGPRLERALGGGSTALVYVLGAYAAAAAQYGTDPASSVPMIGASGAIAAVIGAYAILFAERRPRGWGPVSSHVLHVLWLAAAWIGIQLLTGLAGLGGLNIAIGAHIGGFVVGLILARPLLRWRYRRA</sequence>
<comment type="subcellular location">
    <subcellularLocation>
        <location evidence="1">Membrane</location>
        <topology evidence="1">Multi-pass membrane protein</topology>
    </subcellularLocation>
</comment>
<keyword evidence="4" id="KW-0378">Hydrolase</keyword>
<gene>
    <name evidence="9" type="ORF">GCM10011380_24930</name>
</gene>
<feature type="domain" description="Peptidase S54 rhomboid" evidence="8">
    <location>
        <begin position="63"/>
        <end position="205"/>
    </location>
</feature>
<feature type="transmembrane region" description="Helical" evidence="7">
    <location>
        <begin position="67"/>
        <end position="85"/>
    </location>
</feature>
<evidence type="ECO:0000256" key="4">
    <source>
        <dbReference type="ARBA" id="ARBA00022801"/>
    </source>
</evidence>
<name>A0A916T755_9SPHN</name>
<reference evidence="9" key="2">
    <citation type="submission" date="2020-09" db="EMBL/GenBank/DDBJ databases">
        <authorList>
            <person name="Sun Q."/>
            <person name="Zhou Y."/>
        </authorList>
    </citation>
    <scope>NUCLEOTIDE SEQUENCE</scope>
    <source>
        <strain evidence="9">CGMCC 1.15330</strain>
    </source>
</reference>
<dbReference type="Proteomes" id="UP000623067">
    <property type="component" value="Unassembled WGS sequence"/>
</dbReference>
<feature type="transmembrane region" description="Helical" evidence="7">
    <location>
        <begin position="176"/>
        <end position="200"/>
    </location>
</feature>
<evidence type="ECO:0000313" key="9">
    <source>
        <dbReference type="EMBL" id="GGB34479.1"/>
    </source>
</evidence>
<dbReference type="Gene3D" id="1.20.1540.10">
    <property type="entry name" value="Rhomboid-like"/>
    <property type="match status" value="1"/>
</dbReference>
<dbReference type="Pfam" id="PF01694">
    <property type="entry name" value="Rhomboid"/>
    <property type="match status" value="1"/>
</dbReference>
<feature type="transmembrane region" description="Helical" evidence="7">
    <location>
        <begin position="150"/>
        <end position="170"/>
    </location>
</feature>
<evidence type="ECO:0000256" key="6">
    <source>
        <dbReference type="ARBA" id="ARBA00023136"/>
    </source>
</evidence>
<dbReference type="RefSeq" id="WP_308419345.1">
    <property type="nucleotide sequence ID" value="NZ_BMIH01000003.1"/>
</dbReference>
<protein>
    <submittedName>
        <fullName evidence="9">Rhomboid family intramembrane serine protease</fullName>
    </submittedName>
</protein>
<dbReference type="EMBL" id="BMIH01000003">
    <property type="protein sequence ID" value="GGB34479.1"/>
    <property type="molecule type" value="Genomic_DNA"/>
</dbReference>
<dbReference type="SUPFAM" id="SSF144091">
    <property type="entry name" value="Rhomboid-like"/>
    <property type="match status" value="1"/>
</dbReference>
<dbReference type="GO" id="GO:0004252">
    <property type="term" value="F:serine-type endopeptidase activity"/>
    <property type="evidence" value="ECO:0007669"/>
    <property type="project" value="InterPro"/>
</dbReference>
<dbReference type="InterPro" id="IPR035952">
    <property type="entry name" value="Rhomboid-like_sf"/>
</dbReference>
<keyword evidence="6 7" id="KW-0472">Membrane</keyword>
<dbReference type="PANTHER" id="PTHR43731:SF14">
    <property type="entry name" value="PRESENILIN-ASSOCIATED RHOMBOID-LIKE PROTEIN, MITOCHONDRIAL"/>
    <property type="match status" value="1"/>
</dbReference>
<dbReference type="AlphaFoldDB" id="A0A916T755"/>
<evidence type="ECO:0000256" key="7">
    <source>
        <dbReference type="SAM" id="Phobius"/>
    </source>
</evidence>
<reference evidence="9" key="1">
    <citation type="journal article" date="2014" name="Int. J. Syst. Evol. Microbiol.">
        <title>Complete genome sequence of Corynebacterium casei LMG S-19264T (=DSM 44701T), isolated from a smear-ripened cheese.</title>
        <authorList>
            <consortium name="US DOE Joint Genome Institute (JGI-PGF)"/>
            <person name="Walter F."/>
            <person name="Albersmeier A."/>
            <person name="Kalinowski J."/>
            <person name="Ruckert C."/>
        </authorList>
    </citation>
    <scope>NUCLEOTIDE SEQUENCE</scope>
    <source>
        <strain evidence="9">CGMCC 1.15330</strain>
    </source>
</reference>
<feature type="transmembrane region" description="Helical" evidence="7">
    <location>
        <begin position="9"/>
        <end position="34"/>
    </location>
</feature>
<dbReference type="GO" id="GO:0016020">
    <property type="term" value="C:membrane"/>
    <property type="evidence" value="ECO:0007669"/>
    <property type="project" value="UniProtKB-SubCell"/>
</dbReference>
<accession>A0A916T755</accession>
<evidence type="ECO:0000313" key="10">
    <source>
        <dbReference type="Proteomes" id="UP000623067"/>
    </source>
</evidence>
<organism evidence="9 10">
    <name type="scientific">Sphingomonas metalli</name>
    <dbReference type="NCBI Taxonomy" id="1779358"/>
    <lineage>
        <taxon>Bacteria</taxon>
        <taxon>Pseudomonadati</taxon>
        <taxon>Pseudomonadota</taxon>
        <taxon>Alphaproteobacteria</taxon>
        <taxon>Sphingomonadales</taxon>
        <taxon>Sphingomonadaceae</taxon>
        <taxon>Sphingomonas</taxon>
    </lineage>
</organism>
<evidence type="ECO:0000256" key="3">
    <source>
        <dbReference type="ARBA" id="ARBA00022692"/>
    </source>
</evidence>
<keyword evidence="3 7" id="KW-0812">Transmembrane</keyword>
<keyword evidence="10" id="KW-1185">Reference proteome</keyword>
<dbReference type="InterPro" id="IPR022764">
    <property type="entry name" value="Peptidase_S54_rhomboid_dom"/>
</dbReference>
<feature type="transmembrane region" description="Helical" evidence="7">
    <location>
        <begin position="92"/>
        <end position="112"/>
    </location>
</feature>
<dbReference type="InterPro" id="IPR050925">
    <property type="entry name" value="Rhomboid_protease_S54"/>
</dbReference>
<evidence type="ECO:0000256" key="1">
    <source>
        <dbReference type="ARBA" id="ARBA00004141"/>
    </source>
</evidence>
<comment type="similarity">
    <text evidence="2">Belongs to the peptidase S54 family.</text>
</comment>
<feature type="transmembrane region" description="Helical" evidence="7">
    <location>
        <begin position="124"/>
        <end position="143"/>
    </location>
</feature>
<keyword evidence="5 7" id="KW-1133">Transmembrane helix</keyword>
<evidence type="ECO:0000259" key="8">
    <source>
        <dbReference type="Pfam" id="PF01694"/>
    </source>
</evidence>